<dbReference type="EMBL" id="KZ857428">
    <property type="protein sequence ID" value="RDX46331.1"/>
    <property type="molecule type" value="Genomic_DNA"/>
</dbReference>
<reference evidence="1 2" key="1">
    <citation type="journal article" date="2018" name="Biotechnol. Biofuels">
        <title>Integrative visual omics of the white-rot fungus Polyporus brumalis exposes the biotechnological potential of its oxidative enzymes for delignifying raw plant biomass.</title>
        <authorList>
            <person name="Miyauchi S."/>
            <person name="Rancon A."/>
            <person name="Drula E."/>
            <person name="Hage H."/>
            <person name="Chaduli D."/>
            <person name="Favel A."/>
            <person name="Grisel S."/>
            <person name="Henrissat B."/>
            <person name="Herpoel-Gimbert I."/>
            <person name="Ruiz-Duenas F.J."/>
            <person name="Chevret D."/>
            <person name="Hainaut M."/>
            <person name="Lin J."/>
            <person name="Wang M."/>
            <person name="Pangilinan J."/>
            <person name="Lipzen A."/>
            <person name="Lesage-Meessen L."/>
            <person name="Navarro D."/>
            <person name="Riley R."/>
            <person name="Grigoriev I.V."/>
            <person name="Zhou S."/>
            <person name="Raouche S."/>
            <person name="Rosso M.N."/>
        </authorList>
    </citation>
    <scope>NUCLEOTIDE SEQUENCE [LARGE SCALE GENOMIC DNA]</scope>
    <source>
        <strain evidence="1 2">BRFM 1820</strain>
    </source>
</reference>
<dbReference type="Proteomes" id="UP000256964">
    <property type="component" value="Unassembled WGS sequence"/>
</dbReference>
<accession>A0A371D1C5</accession>
<protein>
    <recommendedName>
        <fullName evidence="3">F-box domain-containing protein</fullName>
    </recommendedName>
</protein>
<evidence type="ECO:0000313" key="1">
    <source>
        <dbReference type="EMBL" id="RDX46331.1"/>
    </source>
</evidence>
<name>A0A371D1C5_9APHY</name>
<sequence>MSVSPEKAPLNEFITLLPSHDDIARRINHFALSGCRDVSFANLEALLKPLTSLRTLDLTNVSISRPLSSEPEVVTGPVVPALATLSIKDYNVIEQGVDIFFGYSASSGRSTTYIYPLANPPALAEAPATSMTSRITNLTMGSLPLHFFAQLCHPWPRPFWASVRSITVEDGLTSWAEIKQLGKVFAAHPTQFHPTQFHRIVLKASHKLVVPPDTSLGGASGYYRIASLLGLAANPFLPSVPNHIKDMKKQWKLLRLRQCEALDGLTVTLDHSDEESHDHGWEVFSITVDLLAHLPSCVRQVRITMVPNFNTAQLVGIGSTQPPTILLEVLNWQALDKVLSVPRFKRVKIVVEIVRLKNTQFARQRYLQVLDNIRDRLPLLSSRNMLAFAVCDRN</sequence>
<gene>
    <name evidence="1" type="ORF">OH76DRAFT_1485578</name>
</gene>
<dbReference type="AlphaFoldDB" id="A0A371D1C5"/>
<keyword evidence="2" id="KW-1185">Reference proteome</keyword>
<evidence type="ECO:0008006" key="3">
    <source>
        <dbReference type="Google" id="ProtNLM"/>
    </source>
</evidence>
<dbReference type="OrthoDB" id="2751422at2759"/>
<organism evidence="1 2">
    <name type="scientific">Lentinus brumalis</name>
    <dbReference type="NCBI Taxonomy" id="2498619"/>
    <lineage>
        <taxon>Eukaryota</taxon>
        <taxon>Fungi</taxon>
        <taxon>Dikarya</taxon>
        <taxon>Basidiomycota</taxon>
        <taxon>Agaricomycotina</taxon>
        <taxon>Agaricomycetes</taxon>
        <taxon>Polyporales</taxon>
        <taxon>Polyporaceae</taxon>
        <taxon>Lentinus</taxon>
    </lineage>
</organism>
<evidence type="ECO:0000313" key="2">
    <source>
        <dbReference type="Proteomes" id="UP000256964"/>
    </source>
</evidence>
<proteinExistence type="predicted"/>